<dbReference type="Proteomes" id="UP000216533">
    <property type="component" value="Unassembled WGS sequence"/>
</dbReference>
<dbReference type="AlphaFoldDB" id="A0A255EDE2"/>
<dbReference type="Gene3D" id="3.40.50.10900">
    <property type="entry name" value="PAC-like subunit"/>
    <property type="match status" value="1"/>
</dbReference>
<proteinExistence type="predicted"/>
<accession>A0A255EDE2</accession>
<dbReference type="InterPro" id="IPR038389">
    <property type="entry name" value="PSMG2_sf"/>
</dbReference>
<evidence type="ECO:0000313" key="3">
    <source>
        <dbReference type="Proteomes" id="UP000216533"/>
    </source>
</evidence>
<dbReference type="InterPro" id="IPR019151">
    <property type="entry name" value="Proteasome_assmbl_chaperone_2"/>
</dbReference>
<protein>
    <submittedName>
        <fullName evidence="2">PAC2 family protein</fullName>
    </submittedName>
</protein>
<evidence type="ECO:0000256" key="1">
    <source>
        <dbReference type="SAM" id="MobiDB-lite"/>
    </source>
</evidence>
<comment type="caution">
    <text evidence="2">The sequence shown here is derived from an EMBL/GenBank/DDBJ whole genome shotgun (WGS) entry which is preliminary data.</text>
</comment>
<gene>
    <name evidence="2" type="ORF">CGZ92_02945</name>
</gene>
<dbReference type="EMBL" id="NMVI01000009">
    <property type="protein sequence ID" value="OYN89290.1"/>
    <property type="molecule type" value="Genomic_DNA"/>
</dbReference>
<reference evidence="2 3" key="1">
    <citation type="submission" date="2017-07" db="EMBL/GenBank/DDBJ databases">
        <title>Draft whole genome sequences of clinical Proprionibacteriaceae strains.</title>
        <authorList>
            <person name="Bernier A.-M."/>
            <person name="Bernard K."/>
            <person name="Domingo M.-C."/>
        </authorList>
    </citation>
    <scope>NUCLEOTIDE SEQUENCE [LARGE SCALE GENOMIC DNA]</scope>
    <source>
        <strain evidence="2 3">NML 160184</strain>
    </source>
</reference>
<evidence type="ECO:0000313" key="2">
    <source>
        <dbReference type="EMBL" id="OYN89290.1"/>
    </source>
</evidence>
<sequence>MPTSRRTCVRTRDSGPPASRSPGRLGSPIRLADMLDPRSLYQFLPAAQEFMGDGEPHALIHLLTGYVDAGHVPQVLTEYLLQHCESEVLVRFDHDQLHDYRSRRPAVTLHGNRFTALDPGRELTLWRLRDLSGASFLLLAGPEPDTQWQRTDAALHQIIERLNITTVVSAIGAPMPVPHSRPTTVSVVSEDPGRQTSAALTDDPLEFPASFDVAFQHGLAEQGVAAWMYVAHVPHYLTQAPFMQATLAVAEQLNTDLDLQLPLGHLRDDVTDNLIAVNAELNVTPEAQEVVQRLEDRHDRLHDEGIEDEADLPSADDIAQEFEQFLRERDGD</sequence>
<dbReference type="PIRSF" id="PIRSF028754">
    <property type="entry name" value="UCP028754"/>
    <property type="match status" value="1"/>
</dbReference>
<dbReference type="SUPFAM" id="SSF159659">
    <property type="entry name" value="Cgl1923-like"/>
    <property type="match status" value="1"/>
</dbReference>
<organism evidence="2 3">
    <name type="scientific">Parenemella sanctibonifatiensis</name>
    <dbReference type="NCBI Taxonomy" id="2016505"/>
    <lineage>
        <taxon>Bacteria</taxon>
        <taxon>Bacillati</taxon>
        <taxon>Actinomycetota</taxon>
        <taxon>Actinomycetes</taxon>
        <taxon>Propionibacteriales</taxon>
        <taxon>Propionibacteriaceae</taxon>
        <taxon>Parenemella</taxon>
    </lineage>
</organism>
<dbReference type="InterPro" id="IPR008492">
    <property type="entry name" value="Rv2714-like"/>
</dbReference>
<feature type="region of interest" description="Disordered" evidence="1">
    <location>
        <begin position="1"/>
        <end position="28"/>
    </location>
</feature>
<dbReference type="Pfam" id="PF09754">
    <property type="entry name" value="PAC2"/>
    <property type="match status" value="1"/>
</dbReference>
<name>A0A255EDE2_9ACTN</name>